<dbReference type="Gene3D" id="3.20.20.80">
    <property type="entry name" value="Glycosidases"/>
    <property type="match status" value="1"/>
</dbReference>
<dbReference type="EMBL" id="JBAWKB010000002">
    <property type="protein sequence ID" value="MFH6772111.1"/>
    <property type="molecule type" value="Genomic_DNA"/>
</dbReference>
<dbReference type="Proteomes" id="UP001610100">
    <property type="component" value="Unassembled WGS sequence"/>
</dbReference>
<dbReference type="InterPro" id="IPR026444">
    <property type="entry name" value="Secre_tail"/>
</dbReference>
<evidence type="ECO:0000259" key="4">
    <source>
        <dbReference type="Pfam" id="PF18962"/>
    </source>
</evidence>
<evidence type="ECO:0000256" key="1">
    <source>
        <dbReference type="ARBA" id="ARBA00022729"/>
    </source>
</evidence>
<keyword evidence="6" id="KW-1185">Reference proteome</keyword>
<evidence type="ECO:0000313" key="6">
    <source>
        <dbReference type="Proteomes" id="UP001610100"/>
    </source>
</evidence>
<comment type="caution">
    <text evidence="5">The sequence shown here is derived from an EMBL/GenBank/DDBJ whole genome shotgun (WGS) entry which is preliminary data.</text>
</comment>
<proteinExistence type="predicted"/>
<evidence type="ECO:0000313" key="5">
    <source>
        <dbReference type="EMBL" id="MFH6772111.1"/>
    </source>
</evidence>
<dbReference type="InterPro" id="IPR032260">
    <property type="entry name" value="DUF5060"/>
</dbReference>
<organism evidence="5 6">
    <name type="scientific">Gaetbulibacter aestuarii</name>
    <dbReference type="NCBI Taxonomy" id="1502358"/>
    <lineage>
        <taxon>Bacteria</taxon>
        <taxon>Pseudomonadati</taxon>
        <taxon>Bacteroidota</taxon>
        <taxon>Flavobacteriia</taxon>
        <taxon>Flavobacteriales</taxon>
        <taxon>Flavobacteriaceae</taxon>
        <taxon>Gaetbulibacter</taxon>
    </lineage>
</organism>
<feature type="domain" description="Secretion system C-terminal sorting" evidence="4">
    <location>
        <begin position="608"/>
        <end position="682"/>
    </location>
</feature>
<protein>
    <submittedName>
        <fullName evidence="5">DUF5060 domain-containing protein</fullName>
    </submittedName>
</protein>
<dbReference type="InterPro" id="IPR013783">
    <property type="entry name" value="Ig-like_fold"/>
</dbReference>
<gene>
    <name evidence="5" type="ORF">V8G58_09215</name>
</gene>
<evidence type="ECO:0000259" key="3">
    <source>
        <dbReference type="Pfam" id="PF16586"/>
    </source>
</evidence>
<sequence>MTLNPTMRMLFCALTLTFSFFYTHAQVSITGDLKQYHKTTLTFTGLNVSEAPDTFLNYRMNVTFTSPGNETYVVPGYFAADGNAANTSATSGDKWRVHLNPNETGLWSYEVSFRTGVDIAVSPDVNAGSATSIDGASGTFTITATDKTGNDFRAHGKLEYVQEDYARFADGTYFYEVGADSPETFLEYGDFDATVGRHTFTEVAAYQDGSDPTWAGGKGTEIMGAVNYLASQGMNVQYFLTMNIEGDGKEAFPFPSNTEYTSYDVSKLAQWQIVFDHMYNKGLIQEFVLTEDENSNWFEDQEGVGQHDFSTSRKLYYRELIARFGYLNIIYNIGEEANWEHNGPGADFYTATQIEEAAAYIQALTPYTDLISVHNGPNTDFSIFSELLDLSGTSSLTCISLQGSYDSYGSGHNKVKSFHDLAEADGTKWVIRYTEPYNNSNMNIETWTERSLWASLTAGGAGIHYYSNNGDITEDNYTLWSDFFNRMRYAKDFLYDNAIPFWNMFNDNDAVSTGRLFSDGTENYVIFLPGGGTADIDLTGSSDFTIKWFDPRNGGALQDGSLSALSSGTAQSIGNPPNNQDKSWVVYLKKNQTLITNKERERSKDLKIFPNPTAPGYINISGLDNDIYTLRIFDISGRILDETSVEISKNNQKMNLGHLNSGIYILKFESSAKQGYSQKLVIK</sequence>
<evidence type="ECO:0000256" key="2">
    <source>
        <dbReference type="SAM" id="SignalP"/>
    </source>
</evidence>
<feature type="chain" id="PRO_5047070855" evidence="2">
    <location>
        <begin position="26"/>
        <end position="683"/>
    </location>
</feature>
<name>A0ABW7MZ75_9FLAO</name>
<feature type="domain" description="DUF5060" evidence="3">
    <location>
        <begin position="33"/>
        <end position="114"/>
    </location>
</feature>
<feature type="signal peptide" evidence="2">
    <location>
        <begin position="1"/>
        <end position="25"/>
    </location>
</feature>
<keyword evidence="1 2" id="KW-0732">Signal</keyword>
<dbReference type="Pfam" id="PF18962">
    <property type="entry name" value="Por_Secre_tail"/>
    <property type="match status" value="1"/>
</dbReference>
<dbReference type="RefSeq" id="WP_344741382.1">
    <property type="nucleotide sequence ID" value="NZ_BAABAY010000002.1"/>
</dbReference>
<dbReference type="Pfam" id="PF16586">
    <property type="entry name" value="DUF5060"/>
    <property type="match status" value="1"/>
</dbReference>
<dbReference type="NCBIfam" id="TIGR04183">
    <property type="entry name" value="Por_Secre_tail"/>
    <property type="match status" value="1"/>
</dbReference>
<accession>A0ABW7MZ75</accession>
<reference evidence="5 6" key="1">
    <citation type="submission" date="2024-02" db="EMBL/GenBank/DDBJ databases">
        <title>A Gaetbulibacter species isolated from tidal flats and genomic insights of their niches.</title>
        <authorList>
            <person name="Ye Y."/>
        </authorList>
    </citation>
    <scope>NUCLEOTIDE SEQUENCE [LARGE SCALE GENOMIC DNA]</scope>
    <source>
        <strain evidence="5 6">KYW382</strain>
    </source>
</reference>
<dbReference type="Gene3D" id="2.60.40.10">
    <property type="entry name" value="Immunoglobulins"/>
    <property type="match status" value="1"/>
</dbReference>